<keyword evidence="6 7" id="KW-0472">Membrane</keyword>
<dbReference type="PANTHER" id="PTHR23513:SF6">
    <property type="entry name" value="MAJOR FACILITATOR SUPERFAMILY ASSOCIATED DOMAIN-CONTAINING PROTEIN"/>
    <property type="match status" value="1"/>
</dbReference>
<keyword evidence="3" id="KW-1003">Cell membrane</keyword>
<feature type="transmembrane region" description="Helical" evidence="7">
    <location>
        <begin position="279"/>
        <end position="297"/>
    </location>
</feature>
<proteinExistence type="predicted"/>
<dbReference type="InterPro" id="IPR010290">
    <property type="entry name" value="TM_effector"/>
</dbReference>
<dbReference type="PANTHER" id="PTHR23513">
    <property type="entry name" value="INTEGRAL MEMBRANE EFFLUX PROTEIN-RELATED"/>
    <property type="match status" value="1"/>
</dbReference>
<evidence type="ECO:0000256" key="5">
    <source>
        <dbReference type="ARBA" id="ARBA00022989"/>
    </source>
</evidence>
<feature type="transmembrane region" description="Helical" evidence="7">
    <location>
        <begin position="118"/>
        <end position="141"/>
    </location>
</feature>
<keyword evidence="9" id="KW-1185">Reference proteome</keyword>
<evidence type="ECO:0000256" key="7">
    <source>
        <dbReference type="SAM" id="Phobius"/>
    </source>
</evidence>
<keyword evidence="2" id="KW-0813">Transport</keyword>
<dbReference type="STRING" id="1464122.SAMN05421737_104223"/>
<evidence type="ECO:0000256" key="3">
    <source>
        <dbReference type="ARBA" id="ARBA00022475"/>
    </source>
</evidence>
<evidence type="ECO:0000313" key="8">
    <source>
        <dbReference type="EMBL" id="SDB98944.1"/>
    </source>
</evidence>
<feature type="transmembrane region" description="Helical" evidence="7">
    <location>
        <begin position="252"/>
        <end position="273"/>
    </location>
</feature>
<feature type="transmembrane region" description="Helical" evidence="7">
    <location>
        <begin position="153"/>
        <end position="173"/>
    </location>
</feature>
<dbReference type="CDD" id="cd06173">
    <property type="entry name" value="MFS_MefA_like"/>
    <property type="match status" value="1"/>
</dbReference>
<dbReference type="Proteomes" id="UP000242662">
    <property type="component" value="Unassembled WGS sequence"/>
</dbReference>
<sequence length="325" mass="35043">MLLLLVLLTGVAKSIFEPARIASVPLIVGNHSIPTAIALFQSTVQTINIVGPMLAGLLLVIDHPMLLFSISAATYLCSALLLSSIGVLKEDQKAQTKQLSEPYFASLKMGIQGTVEIASLRFLLIFMIPVMLVLGLFLTNYNALLLQEFQANAFHFGLLETVFAIGAIGGALFGPKLMSRYLGPGLLSIMSVFLFGMVMIAVAPLTFLREASGLLPVYGWCVVAGLAQGLYNVPLGATFLMKLPKELVGRGLSLFNAVMNLCMIIGVIVGGWLARQVGISTVLIYAGVLLVVIAVSFRMMKGYGELQKEFLQQKAANRVIKEEMM</sequence>
<dbReference type="EMBL" id="FMYM01000004">
    <property type="protein sequence ID" value="SDB98944.1"/>
    <property type="molecule type" value="Genomic_DNA"/>
</dbReference>
<evidence type="ECO:0000256" key="2">
    <source>
        <dbReference type="ARBA" id="ARBA00022448"/>
    </source>
</evidence>
<feature type="transmembrane region" description="Helical" evidence="7">
    <location>
        <begin position="217"/>
        <end position="240"/>
    </location>
</feature>
<dbReference type="OrthoDB" id="7055052at2"/>
<dbReference type="SUPFAM" id="SSF103473">
    <property type="entry name" value="MFS general substrate transporter"/>
    <property type="match status" value="1"/>
</dbReference>
<protein>
    <submittedName>
        <fullName evidence="8">Predicted arabinose efflux permease, MFS family</fullName>
    </submittedName>
</protein>
<evidence type="ECO:0000313" key="9">
    <source>
        <dbReference type="Proteomes" id="UP000242662"/>
    </source>
</evidence>
<keyword evidence="4 7" id="KW-0812">Transmembrane</keyword>
<dbReference type="InterPro" id="IPR036259">
    <property type="entry name" value="MFS_trans_sf"/>
</dbReference>
<keyword evidence="5 7" id="KW-1133">Transmembrane helix</keyword>
<organism evidence="8 9">
    <name type="scientific">Shouchella lonarensis</name>
    <dbReference type="NCBI Taxonomy" id="1464122"/>
    <lineage>
        <taxon>Bacteria</taxon>
        <taxon>Bacillati</taxon>
        <taxon>Bacillota</taxon>
        <taxon>Bacilli</taxon>
        <taxon>Bacillales</taxon>
        <taxon>Bacillaceae</taxon>
        <taxon>Shouchella</taxon>
    </lineage>
</organism>
<dbReference type="GO" id="GO:0005886">
    <property type="term" value="C:plasma membrane"/>
    <property type="evidence" value="ECO:0007669"/>
    <property type="project" value="UniProtKB-SubCell"/>
</dbReference>
<dbReference type="AlphaFoldDB" id="A0A1G6HXM2"/>
<evidence type="ECO:0000256" key="6">
    <source>
        <dbReference type="ARBA" id="ARBA00023136"/>
    </source>
</evidence>
<dbReference type="Gene3D" id="1.20.1250.20">
    <property type="entry name" value="MFS general substrate transporter like domains"/>
    <property type="match status" value="1"/>
</dbReference>
<evidence type="ECO:0000256" key="4">
    <source>
        <dbReference type="ARBA" id="ARBA00022692"/>
    </source>
</evidence>
<name>A0A1G6HXM2_9BACI</name>
<dbReference type="Pfam" id="PF05977">
    <property type="entry name" value="MFS_3"/>
    <property type="match status" value="1"/>
</dbReference>
<feature type="transmembrane region" description="Helical" evidence="7">
    <location>
        <begin position="66"/>
        <end position="88"/>
    </location>
</feature>
<feature type="transmembrane region" description="Helical" evidence="7">
    <location>
        <begin position="185"/>
        <end position="205"/>
    </location>
</feature>
<gene>
    <name evidence="8" type="ORF">SAMN05421737_104223</name>
</gene>
<evidence type="ECO:0000256" key="1">
    <source>
        <dbReference type="ARBA" id="ARBA00004651"/>
    </source>
</evidence>
<reference evidence="9" key="1">
    <citation type="submission" date="2016-09" db="EMBL/GenBank/DDBJ databases">
        <authorList>
            <person name="Varghese N."/>
            <person name="Submissions S."/>
        </authorList>
    </citation>
    <scope>NUCLEOTIDE SEQUENCE [LARGE SCALE GENOMIC DNA]</scope>
    <source>
        <strain evidence="9">25nlg</strain>
    </source>
</reference>
<comment type="subcellular location">
    <subcellularLocation>
        <location evidence="1">Cell membrane</location>
        <topology evidence="1">Multi-pass membrane protein</topology>
    </subcellularLocation>
</comment>
<accession>A0A1G6HXM2</accession>